<accession>A0A0G0GTN0</accession>
<dbReference type="Pfam" id="PF00795">
    <property type="entry name" value="CN_hydrolase"/>
    <property type="match status" value="1"/>
</dbReference>
<gene>
    <name evidence="3" type="ORF">US52_C0060G0002</name>
</gene>
<dbReference type="InterPro" id="IPR050345">
    <property type="entry name" value="Aliph_Amidase/BUP"/>
</dbReference>
<evidence type="ECO:0000313" key="4">
    <source>
        <dbReference type="Proteomes" id="UP000034852"/>
    </source>
</evidence>
<sequence>MHKLKIAISQFPVSENIQRNEAYITKHIIKAAKSRADVIHFPETALTGYEATAQSLDWTLLAQSLERIKLLAKKFKIYIVLGLHHRTSTNLKPFDCTYLISKNGEIEGKYFKANLYKNEKDRFSAKSNFLIKSINGVKCGFLICYDSCFPELFQHYRQKGVKIIFLSYYNAKSTHDKNSMDELMRAQFITRATDNLMYISGSNSSAKYSRMPSSIVSPDGKITSLKRHKPGVLFYDYPAKTLGWTFNNSSKK</sequence>
<dbReference type="PANTHER" id="PTHR43674:SF16">
    <property type="entry name" value="CARBON-NITROGEN FAMILY, PUTATIVE (AFU_ORTHOLOGUE AFUA_5G02350)-RELATED"/>
    <property type="match status" value="1"/>
</dbReference>
<dbReference type="InterPro" id="IPR003010">
    <property type="entry name" value="C-N_Hydrolase"/>
</dbReference>
<dbReference type="InterPro" id="IPR036526">
    <property type="entry name" value="C-N_Hydrolase_sf"/>
</dbReference>
<dbReference type="AlphaFoldDB" id="A0A0G0GTN0"/>
<proteinExistence type="predicted"/>
<protein>
    <submittedName>
        <fullName evidence="3">Carbon-nitrogen hydrolase</fullName>
    </submittedName>
</protein>
<dbReference type="GO" id="GO:0016811">
    <property type="term" value="F:hydrolase activity, acting on carbon-nitrogen (but not peptide) bonds, in linear amides"/>
    <property type="evidence" value="ECO:0007669"/>
    <property type="project" value="TreeGrafter"/>
</dbReference>
<comment type="caution">
    <text evidence="3">The sequence shown here is derived from an EMBL/GenBank/DDBJ whole genome shotgun (WGS) entry which is preliminary data.</text>
</comment>
<keyword evidence="1 3" id="KW-0378">Hydrolase</keyword>
<organism evidence="3 4">
    <name type="scientific">candidate division WS6 bacterium GW2011_GWA2_37_6</name>
    <dbReference type="NCBI Taxonomy" id="1619087"/>
    <lineage>
        <taxon>Bacteria</taxon>
        <taxon>Candidatus Dojkabacteria</taxon>
    </lineage>
</organism>
<dbReference type="EMBL" id="LBTH01000060">
    <property type="protein sequence ID" value="KKQ34413.1"/>
    <property type="molecule type" value="Genomic_DNA"/>
</dbReference>
<dbReference type="CDD" id="cd07197">
    <property type="entry name" value="nitrilase"/>
    <property type="match status" value="1"/>
</dbReference>
<dbReference type="PROSITE" id="PS50263">
    <property type="entry name" value="CN_HYDROLASE"/>
    <property type="match status" value="1"/>
</dbReference>
<evidence type="ECO:0000259" key="2">
    <source>
        <dbReference type="PROSITE" id="PS50263"/>
    </source>
</evidence>
<dbReference type="PANTHER" id="PTHR43674">
    <property type="entry name" value="NITRILASE C965.09-RELATED"/>
    <property type="match status" value="1"/>
</dbReference>
<evidence type="ECO:0000313" key="3">
    <source>
        <dbReference type="EMBL" id="KKQ34413.1"/>
    </source>
</evidence>
<evidence type="ECO:0000256" key="1">
    <source>
        <dbReference type="ARBA" id="ARBA00022801"/>
    </source>
</evidence>
<dbReference type="Gene3D" id="3.60.110.10">
    <property type="entry name" value="Carbon-nitrogen hydrolase"/>
    <property type="match status" value="1"/>
</dbReference>
<name>A0A0G0GTN0_9BACT</name>
<reference evidence="3 4" key="1">
    <citation type="journal article" date="2015" name="Nature">
        <title>rRNA introns, odd ribosomes, and small enigmatic genomes across a large radiation of phyla.</title>
        <authorList>
            <person name="Brown C.T."/>
            <person name="Hug L.A."/>
            <person name="Thomas B.C."/>
            <person name="Sharon I."/>
            <person name="Castelle C.J."/>
            <person name="Singh A."/>
            <person name="Wilkins M.J."/>
            <person name="Williams K.H."/>
            <person name="Banfield J.F."/>
        </authorList>
    </citation>
    <scope>NUCLEOTIDE SEQUENCE [LARGE SCALE GENOMIC DNA]</scope>
</reference>
<dbReference type="Proteomes" id="UP000034852">
    <property type="component" value="Unassembled WGS sequence"/>
</dbReference>
<dbReference type="SUPFAM" id="SSF56317">
    <property type="entry name" value="Carbon-nitrogen hydrolase"/>
    <property type="match status" value="1"/>
</dbReference>
<feature type="domain" description="CN hydrolase" evidence="2">
    <location>
        <begin position="4"/>
        <end position="239"/>
    </location>
</feature>